<accession>A0A6C0CHS5</accession>
<proteinExistence type="predicted"/>
<keyword evidence="1" id="KW-1133">Transmembrane helix</keyword>
<dbReference type="EMBL" id="MN739407">
    <property type="protein sequence ID" value="QHT03194.1"/>
    <property type="molecule type" value="Genomic_DNA"/>
</dbReference>
<keyword evidence="1" id="KW-0812">Transmembrane</keyword>
<evidence type="ECO:0000313" key="2">
    <source>
        <dbReference type="EMBL" id="QHT03194.1"/>
    </source>
</evidence>
<organism evidence="2">
    <name type="scientific">viral metagenome</name>
    <dbReference type="NCBI Taxonomy" id="1070528"/>
    <lineage>
        <taxon>unclassified sequences</taxon>
        <taxon>metagenomes</taxon>
        <taxon>organismal metagenomes</taxon>
    </lineage>
</organism>
<feature type="transmembrane region" description="Helical" evidence="1">
    <location>
        <begin position="494"/>
        <end position="521"/>
    </location>
</feature>
<protein>
    <submittedName>
        <fullName evidence="2">Uncharacterized protein</fullName>
    </submittedName>
</protein>
<sequence length="537" mass="58118">MTDFQSAFDTNTSGINTTLTTQLSSVQQWANIPGSLVKASSSQAGYLWGFNSVNKVYVCQQPCTGQWTEVNLSKLSPTQTQQTGCYGTPVTTSPRNFFYPTPWHQYLAQFGNNNPNYVSTSLDGAKALCAKNTGCRGIFSWTNPNGKVFTVWDQDPTLGNLAENDTPAQDASKSGTFIPIARCPPPPPPANVTILDIVTDETNVYMLFSNGSATFLATKTANNQTDWSMNPVGNPTFAPVNIFSTHTYIWLQSATNQKVKIPKPVNMTNSMPVADTSVKITSSSATALYGVDGTGKAMKSDETLQTGWAPVSGLAGTAVKSLVGDLDQQGLFIIDNNSRVSECVGDCSTNKTVPVNTQGYLPLYMTADPSTKQLWMTSSTSGSVGNIFNRVGNPDYSSILNTVTPLDQNRDKVVGDVKDEYNKQTQVMTVNKQIGDFHDLFAKIFGDATKATQVTNTEISKVETDVVGKQMQLKTITNIEPIIQKFVVTLATAALVYAVFSFLGWIVHAIVLVVIAVGIYLSLNNDISLSSLWARLP</sequence>
<dbReference type="AlphaFoldDB" id="A0A6C0CHS5"/>
<keyword evidence="1" id="KW-0472">Membrane</keyword>
<reference evidence="2" key="1">
    <citation type="journal article" date="2020" name="Nature">
        <title>Giant virus diversity and host interactions through global metagenomics.</title>
        <authorList>
            <person name="Schulz F."/>
            <person name="Roux S."/>
            <person name="Paez-Espino D."/>
            <person name="Jungbluth S."/>
            <person name="Walsh D.A."/>
            <person name="Denef V.J."/>
            <person name="McMahon K.D."/>
            <person name="Konstantinidis K.T."/>
            <person name="Eloe-Fadrosh E.A."/>
            <person name="Kyrpides N.C."/>
            <person name="Woyke T."/>
        </authorList>
    </citation>
    <scope>NUCLEOTIDE SEQUENCE</scope>
    <source>
        <strain evidence="2">GVMAG-M-3300020728-1</strain>
    </source>
</reference>
<evidence type="ECO:0000256" key="1">
    <source>
        <dbReference type="SAM" id="Phobius"/>
    </source>
</evidence>
<name>A0A6C0CHS5_9ZZZZ</name>